<evidence type="ECO:0000313" key="2">
    <source>
        <dbReference type="Proteomes" id="UP000691718"/>
    </source>
</evidence>
<accession>A0A8S3WNK7</accession>
<dbReference type="Proteomes" id="UP000691718">
    <property type="component" value="Unassembled WGS sequence"/>
</dbReference>
<dbReference type="OrthoDB" id="775972at2759"/>
<name>A0A8S3WNK7_PARAO</name>
<keyword evidence="2" id="KW-1185">Reference proteome</keyword>
<organism evidence="1 2">
    <name type="scientific">Parnassius apollo</name>
    <name type="common">Apollo butterfly</name>
    <name type="synonym">Papilio apollo</name>
    <dbReference type="NCBI Taxonomy" id="110799"/>
    <lineage>
        <taxon>Eukaryota</taxon>
        <taxon>Metazoa</taxon>
        <taxon>Ecdysozoa</taxon>
        <taxon>Arthropoda</taxon>
        <taxon>Hexapoda</taxon>
        <taxon>Insecta</taxon>
        <taxon>Pterygota</taxon>
        <taxon>Neoptera</taxon>
        <taxon>Endopterygota</taxon>
        <taxon>Lepidoptera</taxon>
        <taxon>Glossata</taxon>
        <taxon>Ditrysia</taxon>
        <taxon>Papilionoidea</taxon>
        <taxon>Papilionidae</taxon>
        <taxon>Parnassiinae</taxon>
        <taxon>Parnassini</taxon>
        <taxon>Parnassius</taxon>
        <taxon>Parnassius</taxon>
    </lineage>
</organism>
<reference evidence="1" key="1">
    <citation type="submission" date="2021-04" db="EMBL/GenBank/DDBJ databases">
        <authorList>
            <person name="Tunstrom K."/>
        </authorList>
    </citation>
    <scope>NUCLEOTIDE SEQUENCE</scope>
</reference>
<gene>
    <name evidence="1" type="ORF">PAPOLLO_LOCUS8430</name>
</gene>
<comment type="caution">
    <text evidence="1">The sequence shown here is derived from an EMBL/GenBank/DDBJ whole genome shotgun (WGS) entry which is preliminary data.</text>
</comment>
<proteinExistence type="predicted"/>
<sequence>MVTDLNLNTFSLRDVTGTYFPLVFENDDKSLACSSIALRGNEGTMLNDSEREIISSMLIENKDMFTPGGEATTFELHRINTGDNAPIAVPPYRLTPAKKEIVRAELDKMLEQKIIEEAESEWTSPVVCPRKMKKHDFVIQRHR</sequence>
<protein>
    <submittedName>
        <fullName evidence="1">(apollo) hypothetical protein</fullName>
    </submittedName>
</protein>
<dbReference type="EMBL" id="CAJQZP010000610">
    <property type="protein sequence ID" value="CAG4971498.1"/>
    <property type="molecule type" value="Genomic_DNA"/>
</dbReference>
<dbReference type="AlphaFoldDB" id="A0A8S3WNK7"/>
<evidence type="ECO:0000313" key="1">
    <source>
        <dbReference type="EMBL" id="CAG4971498.1"/>
    </source>
</evidence>